<dbReference type="CDD" id="cd00761">
    <property type="entry name" value="Glyco_tranf_GTA_type"/>
    <property type="match status" value="1"/>
</dbReference>
<evidence type="ECO:0000313" key="3">
    <source>
        <dbReference type="Proteomes" id="UP000541470"/>
    </source>
</evidence>
<dbReference type="InterPro" id="IPR001173">
    <property type="entry name" value="Glyco_trans_2-like"/>
</dbReference>
<dbReference type="InterPro" id="IPR050834">
    <property type="entry name" value="Glycosyltransf_2"/>
</dbReference>
<dbReference type="AlphaFoldDB" id="A0A7Y0B063"/>
<dbReference type="PANTHER" id="PTHR43685">
    <property type="entry name" value="GLYCOSYLTRANSFERASE"/>
    <property type="match status" value="1"/>
</dbReference>
<dbReference type="EMBL" id="JABBGK010000007">
    <property type="protein sequence ID" value="NML76595.1"/>
    <property type="molecule type" value="Genomic_DNA"/>
</dbReference>
<evidence type="ECO:0000313" key="2">
    <source>
        <dbReference type="EMBL" id="NML76595.1"/>
    </source>
</evidence>
<dbReference type="SUPFAM" id="SSF53448">
    <property type="entry name" value="Nucleotide-diphospho-sugar transferases"/>
    <property type="match status" value="1"/>
</dbReference>
<dbReference type="GO" id="GO:0016740">
    <property type="term" value="F:transferase activity"/>
    <property type="evidence" value="ECO:0007669"/>
    <property type="project" value="UniProtKB-KW"/>
</dbReference>
<reference evidence="2 3" key="1">
    <citation type="submission" date="2020-04" db="EMBL/GenBank/DDBJ databases">
        <title>Rhizobium sp. S-51 isolated from soil.</title>
        <authorList>
            <person name="Dahal R.H."/>
        </authorList>
    </citation>
    <scope>NUCLEOTIDE SEQUENCE [LARGE SCALE GENOMIC DNA]</scope>
    <source>
        <strain evidence="2 3">S-51</strain>
    </source>
</reference>
<dbReference type="PANTHER" id="PTHR43685:SF2">
    <property type="entry name" value="GLYCOSYLTRANSFERASE 2-LIKE DOMAIN-CONTAINING PROTEIN"/>
    <property type="match status" value="1"/>
</dbReference>
<keyword evidence="3" id="KW-1185">Reference proteome</keyword>
<dbReference type="Proteomes" id="UP000541470">
    <property type="component" value="Unassembled WGS sequence"/>
</dbReference>
<protein>
    <submittedName>
        <fullName evidence="2">Glycosyltransferase family 2 protein</fullName>
    </submittedName>
</protein>
<keyword evidence="2" id="KW-0808">Transferase</keyword>
<dbReference type="InterPro" id="IPR029044">
    <property type="entry name" value="Nucleotide-diphossugar_trans"/>
</dbReference>
<name>A0A7Y0B063_9HYPH</name>
<dbReference type="RefSeq" id="WP_169595171.1">
    <property type="nucleotide sequence ID" value="NZ_JABBGK010000007.1"/>
</dbReference>
<gene>
    <name evidence="2" type="ORF">HHL25_20880</name>
</gene>
<proteinExistence type="predicted"/>
<evidence type="ECO:0000259" key="1">
    <source>
        <dbReference type="Pfam" id="PF00535"/>
    </source>
</evidence>
<comment type="caution">
    <text evidence="2">The sequence shown here is derived from an EMBL/GenBank/DDBJ whole genome shotgun (WGS) entry which is preliminary data.</text>
</comment>
<feature type="domain" description="Glycosyltransferase 2-like" evidence="1">
    <location>
        <begin position="8"/>
        <end position="142"/>
    </location>
</feature>
<organism evidence="2 3">
    <name type="scientific">Rhizobium terricola</name>
    <dbReference type="NCBI Taxonomy" id="2728849"/>
    <lineage>
        <taxon>Bacteria</taxon>
        <taxon>Pseudomonadati</taxon>
        <taxon>Pseudomonadota</taxon>
        <taxon>Alphaproteobacteria</taxon>
        <taxon>Hyphomicrobiales</taxon>
        <taxon>Rhizobiaceae</taxon>
        <taxon>Rhizobium/Agrobacterium group</taxon>
        <taxon>Rhizobium</taxon>
    </lineage>
</organism>
<sequence length="338" mass="37627">MATTRSICVVIAAKDASPTIARAVRSALNEPEVAEVFVIDDGSSDATGATAQAADDGSDRLRVVHFEQNRGPAAARNHAIASSSAPLIAVLDADDFFLPGRFRHLLSLSDWDFVADNIAFIDERRAEEANLAVAEFQPASMLIDTARFIEGNISRRGKARGETGFLKPVMRRDFLDRNSLRYREDLRLGEDYDLYLRALTKGARYRVSHVCGYGAVVRRNSLSGHHRTEDLRRLYEADRAILGSADLSRDVSDLIRRHERHVRGRYELRHFLDLKNSKGRGAALAYAFLRPRALPSITAGVVADKVERFRKRSAAGNDLQDDGARLRYLLPGTQVPQK</sequence>
<accession>A0A7Y0B063</accession>
<dbReference type="Pfam" id="PF00535">
    <property type="entry name" value="Glycos_transf_2"/>
    <property type="match status" value="1"/>
</dbReference>
<dbReference type="Gene3D" id="3.90.550.10">
    <property type="entry name" value="Spore Coat Polysaccharide Biosynthesis Protein SpsA, Chain A"/>
    <property type="match status" value="1"/>
</dbReference>